<evidence type="ECO:0000313" key="6">
    <source>
        <dbReference type="Proteomes" id="UP001149719"/>
    </source>
</evidence>
<evidence type="ECO:0000313" key="5">
    <source>
        <dbReference type="EMBL" id="MCZ2722552.1"/>
    </source>
</evidence>
<dbReference type="InterPro" id="IPR000835">
    <property type="entry name" value="HTH_MarR-typ"/>
</dbReference>
<evidence type="ECO:0000256" key="2">
    <source>
        <dbReference type="ARBA" id="ARBA00023125"/>
    </source>
</evidence>
<gene>
    <name evidence="5" type="ORF">O1D97_13275</name>
</gene>
<evidence type="ECO:0000256" key="3">
    <source>
        <dbReference type="ARBA" id="ARBA00023163"/>
    </source>
</evidence>
<evidence type="ECO:0000259" key="4">
    <source>
        <dbReference type="PROSITE" id="PS50995"/>
    </source>
</evidence>
<keyword evidence="1" id="KW-0805">Transcription regulation</keyword>
<dbReference type="SMART" id="SM00347">
    <property type="entry name" value="HTH_MARR"/>
    <property type="match status" value="1"/>
</dbReference>
<comment type="caution">
    <text evidence="5">The sequence shown here is derived from an EMBL/GenBank/DDBJ whole genome shotgun (WGS) entry which is preliminary data.</text>
</comment>
<keyword evidence="2" id="KW-0238">DNA-binding</keyword>
<dbReference type="InterPro" id="IPR036390">
    <property type="entry name" value="WH_DNA-bd_sf"/>
</dbReference>
<dbReference type="Proteomes" id="UP001149719">
    <property type="component" value="Unassembled WGS sequence"/>
</dbReference>
<evidence type="ECO:0000256" key="1">
    <source>
        <dbReference type="ARBA" id="ARBA00023015"/>
    </source>
</evidence>
<name>A0ABT4JWU7_9GAMM</name>
<organism evidence="5 6">
    <name type="scientific">Marinomonas phaeophyticola</name>
    <dbReference type="NCBI Taxonomy" id="3004091"/>
    <lineage>
        <taxon>Bacteria</taxon>
        <taxon>Pseudomonadati</taxon>
        <taxon>Pseudomonadota</taxon>
        <taxon>Gammaproteobacteria</taxon>
        <taxon>Oceanospirillales</taxon>
        <taxon>Oceanospirillaceae</taxon>
        <taxon>Marinomonas</taxon>
    </lineage>
</organism>
<dbReference type="PROSITE" id="PS50995">
    <property type="entry name" value="HTH_MARR_2"/>
    <property type="match status" value="1"/>
</dbReference>
<dbReference type="InterPro" id="IPR036388">
    <property type="entry name" value="WH-like_DNA-bd_sf"/>
</dbReference>
<dbReference type="Pfam" id="PF12802">
    <property type="entry name" value="MarR_2"/>
    <property type="match status" value="1"/>
</dbReference>
<dbReference type="Gene3D" id="1.10.10.10">
    <property type="entry name" value="Winged helix-like DNA-binding domain superfamily/Winged helix DNA-binding domain"/>
    <property type="match status" value="1"/>
</dbReference>
<keyword evidence="6" id="KW-1185">Reference proteome</keyword>
<reference evidence="5" key="1">
    <citation type="submission" date="2022-12" db="EMBL/GenBank/DDBJ databases">
        <title>Marinomonas 15G1-11 sp. nov, isolated from marine algae.</title>
        <authorList>
            <person name="Butt M."/>
            <person name="Choi D.G."/>
            <person name="Kim J.M."/>
            <person name="Lee J.K."/>
            <person name="Baek J.H."/>
            <person name="Jeon C.O."/>
        </authorList>
    </citation>
    <scope>NUCLEOTIDE SEQUENCE</scope>
    <source>
        <strain evidence="5">15G1-11</strain>
    </source>
</reference>
<sequence>MENFLLEEFLPYKLVRTAEHIANSFAELYETEFGITRPEWQIIANLGVQKNIIARELSELIRLDKVKISRTLAVLEEKKLIIKSPVEGDLRATQLSLSASGHELYQRLVPKALEWENHMLDGLTGTQYRDLCRILDILYKRTPNQK</sequence>
<dbReference type="PANTHER" id="PTHR35790">
    <property type="entry name" value="HTH-TYPE TRANSCRIPTIONAL REGULATOR PCHR"/>
    <property type="match status" value="1"/>
</dbReference>
<dbReference type="RefSeq" id="WP_269126258.1">
    <property type="nucleotide sequence ID" value="NZ_JAPUBN010000018.1"/>
</dbReference>
<proteinExistence type="predicted"/>
<dbReference type="EMBL" id="JAPUBN010000018">
    <property type="protein sequence ID" value="MCZ2722552.1"/>
    <property type="molecule type" value="Genomic_DNA"/>
</dbReference>
<keyword evidence="3" id="KW-0804">Transcription</keyword>
<dbReference type="SUPFAM" id="SSF46785">
    <property type="entry name" value="Winged helix' DNA-binding domain"/>
    <property type="match status" value="1"/>
</dbReference>
<dbReference type="InterPro" id="IPR052067">
    <property type="entry name" value="Metal_resp_HTH_trans_reg"/>
</dbReference>
<accession>A0ABT4JWU7</accession>
<feature type="domain" description="HTH marR-type" evidence="4">
    <location>
        <begin position="7"/>
        <end position="140"/>
    </location>
</feature>
<protein>
    <submittedName>
        <fullName evidence="5">MarR family winged helix-turn-helix transcriptional regulator</fullName>
    </submittedName>
</protein>
<dbReference type="PANTHER" id="PTHR35790:SF4">
    <property type="entry name" value="HTH-TYPE TRANSCRIPTIONAL REGULATOR PCHR"/>
    <property type="match status" value="1"/>
</dbReference>